<protein>
    <submittedName>
        <fullName evidence="2">Uncharacterized protein isoform 1</fullName>
    </submittedName>
</protein>
<dbReference type="Gramene" id="EOX94236">
    <property type="protein sequence ID" value="EOX94236"/>
    <property type="gene ID" value="TCM_003773"/>
</dbReference>
<keyword evidence="1" id="KW-0812">Transmembrane</keyword>
<dbReference type="HOGENOM" id="CLU_042585_0_0_1"/>
<keyword evidence="1" id="KW-1133">Transmembrane helix</keyword>
<dbReference type="Gramene" id="EOX94238">
    <property type="protein sequence ID" value="EOX94238"/>
    <property type="gene ID" value="TCM_003773"/>
</dbReference>
<feature type="transmembrane region" description="Helical" evidence="1">
    <location>
        <begin position="109"/>
        <end position="133"/>
    </location>
</feature>
<dbReference type="Gramene" id="EOX94237">
    <property type="protein sequence ID" value="EOX94237"/>
    <property type="gene ID" value="TCM_003773"/>
</dbReference>
<organism evidence="2 3">
    <name type="scientific">Theobroma cacao</name>
    <name type="common">Cacao</name>
    <name type="synonym">Cocoa</name>
    <dbReference type="NCBI Taxonomy" id="3641"/>
    <lineage>
        <taxon>Eukaryota</taxon>
        <taxon>Viridiplantae</taxon>
        <taxon>Streptophyta</taxon>
        <taxon>Embryophyta</taxon>
        <taxon>Tracheophyta</taxon>
        <taxon>Spermatophyta</taxon>
        <taxon>Magnoliopsida</taxon>
        <taxon>eudicotyledons</taxon>
        <taxon>Gunneridae</taxon>
        <taxon>Pentapetalae</taxon>
        <taxon>rosids</taxon>
        <taxon>malvids</taxon>
        <taxon>Malvales</taxon>
        <taxon>Malvaceae</taxon>
        <taxon>Byttnerioideae</taxon>
        <taxon>Theobroma</taxon>
    </lineage>
</organism>
<evidence type="ECO:0000256" key="1">
    <source>
        <dbReference type="SAM" id="Phobius"/>
    </source>
</evidence>
<evidence type="ECO:0000313" key="2">
    <source>
        <dbReference type="EMBL" id="EOX94236.1"/>
    </source>
</evidence>
<dbReference type="STRING" id="3641.A0A061DQ88"/>
<dbReference type="PANTHER" id="PTHR35498">
    <property type="entry name" value="PROTEIN LOW PSII ACCUMULATION 1, CHLOROPLASTIC"/>
    <property type="match status" value="1"/>
</dbReference>
<dbReference type="Gramene" id="EOX94239">
    <property type="protein sequence ID" value="EOX94239"/>
    <property type="gene ID" value="TCM_003773"/>
</dbReference>
<dbReference type="EMBL" id="CM001879">
    <property type="protein sequence ID" value="EOX94239.1"/>
    <property type="molecule type" value="Genomic_DNA"/>
</dbReference>
<keyword evidence="3" id="KW-1185">Reference proteome</keyword>
<name>A0A061DQ88_THECC</name>
<dbReference type="EMBL" id="CM001879">
    <property type="protein sequence ID" value="EOX94237.1"/>
    <property type="molecule type" value="Genomic_DNA"/>
</dbReference>
<dbReference type="eggNOG" id="ENOG502QRW2">
    <property type="taxonomic scope" value="Eukaryota"/>
</dbReference>
<reference evidence="2 3" key="1">
    <citation type="journal article" date="2013" name="Genome Biol.">
        <title>The genome sequence of the most widely cultivated cacao type and its use to identify candidate genes regulating pod color.</title>
        <authorList>
            <person name="Motamayor J.C."/>
            <person name="Mockaitis K."/>
            <person name="Schmutz J."/>
            <person name="Haiminen N."/>
            <person name="Iii D.L."/>
            <person name="Cornejo O."/>
            <person name="Findley S.D."/>
            <person name="Zheng P."/>
            <person name="Utro F."/>
            <person name="Royaert S."/>
            <person name="Saski C."/>
            <person name="Jenkins J."/>
            <person name="Podicheti R."/>
            <person name="Zhao M."/>
            <person name="Scheffler B.E."/>
            <person name="Stack J.C."/>
            <person name="Feltus F.A."/>
            <person name="Mustiga G.M."/>
            <person name="Amores F."/>
            <person name="Phillips W."/>
            <person name="Marelli J.P."/>
            <person name="May G.D."/>
            <person name="Shapiro H."/>
            <person name="Ma J."/>
            <person name="Bustamante C.D."/>
            <person name="Schnell R.J."/>
            <person name="Main D."/>
            <person name="Gilbert D."/>
            <person name="Parida L."/>
            <person name="Kuhn D.N."/>
        </authorList>
    </citation>
    <scope>NUCLEOTIDE SEQUENCE [LARGE SCALE GENOMIC DNA]</scope>
    <source>
        <strain evidence="3">cv. Matina 1-6</strain>
    </source>
</reference>
<dbReference type="Proteomes" id="UP000026915">
    <property type="component" value="Chromosome 1"/>
</dbReference>
<dbReference type="AlphaFoldDB" id="A0A061DQ88"/>
<dbReference type="InterPro" id="IPR021883">
    <property type="entry name" value="LPA1-like"/>
</dbReference>
<dbReference type="EMBL" id="CM001879">
    <property type="protein sequence ID" value="EOX94238.1"/>
    <property type="molecule type" value="Genomic_DNA"/>
</dbReference>
<sequence>MLTVTNQVTNQITSSSSCVAMASMAQFCYILGPSNLKQKYSSSRFGFENPIYRKNALSSIDLKFHAKPSSVSSSVVCSAANKPSSSSEISSAAKIRSEVLSPFRSVRMFFYLAFIASGALGGLIAFTQLIAALTNPARSSEVPDLLTSLGIDVAAVSIFAFLYFRENTAKNAQIARLSREESLSNLKLRVDQNKIISVSSLRGIARLVICAGPASFILESFKSSEPFTEGLLQRGVLVIPFATDGNSLSLDFDDSEDMKEITTKRKRLWQLTPVYVSEWSEWLDEQKKLAGVSPESPVYLSLRLDGRVRGSGVGYPPWNAFVAQLPPVKGLWSGLLDGMDGRVL</sequence>
<dbReference type="InParanoid" id="A0A061DQ88"/>
<keyword evidence="1" id="KW-0472">Membrane</keyword>
<dbReference type="PANTHER" id="PTHR35498:SF1">
    <property type="entry name" value="LOW PSII ACCUMULATION-LIKE PROTEIN"/>
    <property type="match status" value="1"/>
</dbReference>
<dbReference type="Pfam" id="PF11998">
    <property type="entry name" value="DUF3493"/>
    <property type="match status" value="1"/>
</dbReference>
<dbReference type="FunCoup" id="A0A061DQ88">
    <property type="interactions" value="709"/>
</dbReference>
<accession>A0A061DQ88</accession>
<dbReference type="OMA" id="WQLVPVY"/>
<feature type="transmembrane region" description="Helical" evidence="1">
    <location>
        <begin position="145"/>
        <end position="164"/>
    </location>
</feature>
<gene>
    <name evidence="2" type="ORF">TCM_003773</name>
</gene>
<evidence type="ECO:0000313" key="3">
    <source>
        <dbReference type="Proteomes" id="UP000026915"/>
    </source>
</evidence>
<dbReference type="EMBL" id="CM001879">
    <property type="protein sequence ID" value="EOX94236.1"/>
    <property type="molecule type" value="Genomic_DNA"/>
</dbReference>
<proteinExistence type="predicted"/>